<dbReference type="SUPFAM" id="SSF48403">
    <property type="entry name" value="Ankyrin repeat"/>
    <property type="match status" value="2"/>
</dbReference>
<keyword evidence="6" id="KW-1185">Reference proteome</keyword>
<proteinExistence type="predicted"/>
<dbReference type="EMBL" id="JAAOAS010000030">
    <property type="protein sequence ID" value="KAF5603288.1"/>
    <property type="molecule type" value="Genomic_DNA"/>
</dbReference>
<dbReference type="InterPro" id="IPR002110">
    <property type="entry name" value="Ankyrin_rpt"/>
</dbReference>
<dbReference type="Pfam" id="PF12796">
    <property type="entry name" value="Ank_2"/>
    <property type="match status" value="3"/>
</dbReference>
<sequence length="997" mass="110313">MNPSISLSSLIETVSNFMPELYPGEQVMTAQNLLSGTIAESIPEYFKLMVYMLSNSLVSWGEKQSEFFTELVRTGNIDPSASLKKMRNDSATIQAFLERLYQFEIETATSTFGQNNVPRPLHLITWLLELGQDPDCYCRVAIYQDAMLVTPIQQAVNSGYIELVQLLLRFKARPGLARGSTCDEALVNLALDSRCSDMDKLRMLDSLFDKKFLNIDEMLRAAIELRDTALLRRILQYGPDVTSYETFWLDPARRRRQKHIKPHLGKSSALMMAVQVGGKIGELMLDYILQNCHPAPSVLADASLAAAYGGDYALMLRLDAMQVSGRICNAEGITPLQAAVVGGNLAVCKYLLEQHGGTSTSLLLAAAILGNADIVKLLIEHENPGDPNALLCTLDNEWYDYFHIPNIAKGFSQAMLTGLLSWNDHVDSTEEVCKLLIRNRATLEPGNVAEISRRCYHRCLEVALEAGGDPNDEDESKYTALQCALDGSWSFDEEEGQTSQRLFTIELLIKAGANLRGGEVVRAIDLHEEDVVLCLLGSHGTLNDVDKTGKSCLEAGINSQNDPFLQEVLIMQESPIDAGPFCAAILNRDWDLVRRLFNRADISTSCHLLEGTAVGLAAEAGQVDILNKLLARFTQPSVLVSAILPFRPYGTDIEEVEQWQNGSTYWRSVIGEDQIEGSPLALAALGGHTCCFRELLCRGCSMDRITWITIAKSEKTSDYLELLRDVGSRLNISRVYDSELMTALCSAIDMGKHELMRYLVEVGADVNEYDVSMLGSRSPLQCALIADKIDMAEYLLENGANINAPAAFIGGATALQYAAMRGHIGFAARLIHMGASVNARGSCQHGVSALTGAALYGRLDMLALLLHHGALTTGMARREFVRSIALIRRGAYHSIEEWLKNKCGWTDSDQDILERFTSNTHYVVEECLGSYCCDEYHDSDTQCVYHYTEEQRKHHYETCEECLELEAEAGKVHSSDDEDESSFSSEDGDSESEGNED</sequence>
<comment type="caution">
    <text evidence="5">The sequence shown here is derived from an EMBL/GenBank/DDBJ whole genome shotgun (WGS) entry which is preliminary data.</text>
</comment>
<dbReference type="Gene3D" id="1.25.40.20">
    <property type="entry name" value="Ankyrin repeat-containing domain"/>
    <property type="match status" value="4"/>
</dbReference>
<evidence type="ECO:0000256" key="4">
    <source>
        <dbReference type="SAM" id="MobiDB-lite"/>
    </source>
</evidence>
<dbReference type="PROSITE" id="PS50297">
    <property type="entry name" value="ANK_REP_REGION"/>
    <property type="match status" value="3"/>
</dbReference>
<dbReference type="PROSITE" id="PS50088">
    <property type="entry name" value="ANK_REPEAT"/>
    <property type="match status" value="3"/>
</dbReference>
<reference evidence="5 6" key="1">
    <citation type="submission" date="2020-05" db="EMBL/GenBank/DDBJ databases">
        <title>Identification and distribution of gene clusters putatively required for synthesis of sphingolipid metabolism inhibitors in phylogenetically diverse species of the filamentous fungus Fusarium.</title>
        <authorList>
            <person name="Kim H.-S."/>
            <person name="Busman M."/>
            <person name="Brown D.W."/>
            <person name="Divon H."/>
            <person name="Uhlig S."/>
            <person name="Proctor R.H."/>
        </authorList>
    </citation>
    <scope>NUCLEOTIDE SEQUENCE [LARGE SCALE GENOMIC DNA]</scope>
    <source>
        <strain evidence="5 6">NRRL 36939</strain>
    </source>
</reference>
<feature type="repeat" description="ANK" evidence="3">
    <location>
        <begin position="775"/>
        <end position="807"/>
    </location>
</feature>
<dbReference type="PANTHER" id="PTHR24171:SF9">
    <property type="entry name" value="ANKYRIN REPEAT DOMAIN-CONTAINING PROTEIN 39"/>
    <property type="match status" value="1"/>
</dbReference>
<evidence type="ECO:0000313" key="6">
    <source>
        <dbReference type="Proteomes" id="UP000546213"/>
    </source>
</evidence>
<dbReference type="PANTHER" id="PTHR24171">
    <property type="entry name" value="ANKYRIN REPEAT DOMAIN-CONTAINING PROTEIN 39-RELATED"/>
    <property type="match status" value="1"/>
</dbReference>
<keyword evidence="2 3" id="KW-0040">ANK repeat</keyword>
<dbReference type="SMART" id="SM00248">
    <property type="entry name" value="ANK"/>
    <property type="match status" value="11"/>
</dbReference>
<protein>
    <submittedName>
        <fullName evidence="5">Sex-determining fem-1</fullName>
    </submittedName>
</protein>
<name>A0A8H5UYW6_9HYPO</name>
<dbReference type="AlphaFoldDB" id="A0A8H5UYW6"/>
<feature type="region of interest" description="Disordered" evidence="4">
    <location>
        <begin position="970"/>
        <end position="997"/>
    </location>
</feature>
<feature type="repeat" description="ANK" evidence="3">
    <location>
        <begin position="810"/>
        <end position="842"/>
    </location>
</feature>
<evidence type="ECO:0000256" key="1">
    <source>
        <dbReference type="ARBA" id="ARBA00022737"/>
    </source>
</evidence>
<evidence type="ECO:0000313" key="5">
    <source>
        <dbReference type="EMBL" id="KAF5603288.1"/>
    </source>
</evidence>
<dbReference type="Proteomes" id="UP000546213">
    <property type="component" value="Unassembled WGS sequence"/>
</dbReference>
<dbReference type="InterPro" id="IPR036770">
    <property type="entry name" value="Ankyrin_rpt-contain_sf"/>
</dbReference>
<evidence type="ECO:0000256" key="2">
    <source>
        <dbReference type="ARBA" id="ARBA00023043"/>
    </source>
</evidence>
<feature type="repeat" description="ANK" evidence="3">
    <location>
        <begin position="739"/>
        <end position="771"/>
    </location>
</feature>
<organism evidence="5 6">
    <name type="scientific">Fusarium pseudocircinatum</name>
    <dbReference type="NCBI Taxonomy" id="56676"/>
    <lineage>
        <taxon>Eukaryota</taxon>
        <taxon>Fungi</taxon>
        <taxon>Dikarya</taxon>
        <taxon>Ascomycota</taxon>
        <taxon>Pezizomycotina</taxon>
        <taxon>Sordariomycetes</taxon>
        <taxon>Hypocreomycetidae</taxon>
        <taxon>Hypocreales</taxon>
        <taxon>Nectriaceae</taxon>
        <taxon>Fusarium</taxon>
        <taxon>Fusarium fujikuroi species complex</taxon>
    </lineage>
</organism>
<accession>A0A8H5UYW6</accession>
<keyword evidence="1" id="KW-0677">Repeat</keyword>
<feature type="compositionally biased region" description="Acidic residues" evidence="4">
    <location>
        <begin position="976"/>
        <end position="997"/>
    </location>
</feature>
<gene>
    <name evidence="5" type="ORF">FPCIR_1484</name>
</gene>
<dbReference type="OrthoDB" id="539213at2759"/>
<evidence type="ECO:0000256" key="3">
    <source>
        <dbReference type="PROSITE-ProRule" id="PRU00023"/>
    </source>
</evidence>